<organism evidence="2 3">
    <name type="scientific">Thamnocephalis sphaerospora</name>
    <dbReference type="NCBI Taxonomy" id="78915"/>
    <lineage>
        <taxon>Eukaryota</taxon>
        <taxon>Fungi</taxon>
        <taxon>Fungi incertae sedis</taxon>
        <taxon>Zoopagomycota</taxon>
        <taxon>Zoopagomycotina</taxon>
        <taxon>Zoopagomycetes</taxon>
        <taxon>Zoopagales</taxon>
        <taxon>Sigmoideomycetaceae</taxon>
        <taxon>Thamnocephalis</taxon>
    </lineage>
</organism>
<evidence type="ECO:0000313" key="3">
    <source>
        <dbReference type="Proteomes" id="UP000271241"/>
    </source>
</evidence>
<keyword evidence="3" id="KW-1185">Reference proteome</keyword>
<name>A0A4P9XGI7_9FUNG</name>
<accession>A0A4P9XGI7</accession>
<protein>
    <submittedName>
        <fullName evidence="2">Uncharacterized protein</fullName>
    </submittedName>
</protein>
<evidence type="ECO:0000256" key="1">
    <source>
        <dbReference type="SAM" id="SignalP"/>
    </source>
</evidence>
<proteinExistence type="predicted"/>
<dbReference type="EMBL" id="KZ993484">
    <property type="protein sequence ID" value="RKP04744.1"/>
    <property type="molecule type" value="Genomic_DNA"/>
</dbReference>
<reference evidence="3" key="1">
    <citation type="journal article" date="2018" name="Nat. Microbiol.">
        <title>Leveraging single-cell genomics to expand the fungal tree of life.</title>
        <authorList>
            <person name="Ahrendt S.R."/>
            <person name="Quandt C.A."/>
            <person name="Ciobanu D."/>
            <person name="Clum A."/>
            <person name="Salamov A."/>
            <person name="Andreopoulos B."/>
            <person name="Cheng J.F."/>
            <person name="Woyke T."/>
            <person name="Pelin A."/>
            <person name="Henrissat B."/>
            <person name="Reynolds N.K."/>
            <person name="Benny G.L."/>
            <person name="Smith M.E."/>
            <person name="James T.Y."/>
            <person name="Grigoriev I.V."/>
        </authorList>
    </citation>
    <scope>NUCLEOTIDE SEQUENCE [LARGE SCALE GENOMIC DNA]</scope>
    <source>
        <strain evidence="3">RSA 1356</strain>
    </source>
</reference>
<evidence type="ECO:0000313" key="2">
    <source>
        <dbReference type="EMBL" id="RKP04744.1"/>
    </source>
</evidence>
<dbReference type="Proteomes" id="UP000271241">
    <property type="component" value="Unassembled WGS sequence"/>
</dbReference>
<keyword evidence="1" id="KW-0732">Signal</keyword>
<feature type="signal peptide" evidence="1">
    <location>
        <begin position="1"/>
        <end position="24"/>
    </location>
</feature>
<dbReference type="AlphaFoldDB" id="A0A4P9XGI7"/>
<dbReference type="SUPFAM" id="SSF110296">
    <property type="entry name" value="Oligoxyloglucan reducing end-specific cellobiohydrolase"/>
    <property type="match status" value="1"/>
</dbReference>
<feature type="chain" id="PRO_5020210434" evidence="1">
    <location>
        <begin position="25"/>
        <end position="149"/>
    </location>
</feature>
<sequence>MKCINFALAQAAATIAAAAVGIQALPFGNMHHKSWRDPVQHLFGNGLHSVSVDMGANWEPAGLVNPRNTPPGTMWEFLYRPSEQHLFRDGRHLISYDRGATWLFFRCELDPFTRQGEMMQSWDMGVLPIAGFDNQGEPRVSCDGGVTWE</sequence>
<gene>
    <name evidence="2" type="ORF">THASP1DRAFT_33452</name>
</gene>